<dbReference type="Pfam" id="PF08241">
    <property type="entry name" value="Methyltransf_11"/>
    <property type="match status" value="1"/>
</dbReference>
<dbReference type="PANTHER" id="PTHR45036:SF1">
    <property type="entry name" value="METHYLTRANSFERASE LIKE 7A"/>
    <property type="match status" value="1"/>
</dbReference>
<gene>
    <name evidence="2" type="ORF">URODEC1_LOCUS454</name>
</gene>
<accession>A0ABC8V782</accession>
<reference evidence="2 3" key="2">
    <citation type="submission" date="2024-10" db="EMBL/GenBank/DDBJ databases">
        <authorList>
            <person name="Ryan C."/>
        </authorList>
    </citation>
    <scope>NUCLEOTIDE SEQUENCE [LARGE SCALE GENOMIC DNA]</scope>
</reference>
<sequence>MPCLAVLPPMARPSRRRPSTSVRRRSRTVAALPCVCRCGRRHLIGASSAAALLPLLAPPSQAAPPIDPEVMLERVHPSRPDWYEEFYATAMDQGMKSYEAEIAGYKAKLFAQLSAAGKNILELGVGTGPNFKYYASNDGVNVIGVDPNKHMEDYARSAAVSAGLPPSRFTFKRGVAEALPSEDNSMDVVIGTLVLCSVNNIDMALREIYRVLKPGGLYLFVEHVAASDGSFLRFVQGAFDPLQQFVADGCHLTRKTGENIRDVGFSSLSLDSVRLSNAYIISPHVYGVASK</sequence>
<evidence type="ECO:0000313" key="2">
    <source>
        <dbReference type="EMBL" id="CAL4885337.1"/>
    </source>
</evidence>
<keyword evidence="3" id="KW-1185">Reference proteome</keyword>
<name>A0ABC8V782_9POAL</name>
<dbReference type="AlphaFoldDB" id="A0ABC8V782"/>
<evidence type="ECO:0000259" key="1">
    <source>
        <dbReference type="Pfam" id="PF08241"/>
    </source>
</evidence>
<protein>
    <recommendedName>
        <fullName evidence="1">Methyltransferase type 11 domain-containing protein</fullName>
    </recommendedName>
</protein>
<dbReference type="Gene3D" id="3.40.50.150">
    <property type="entry name" value="Vaccinia Virus protein VP39"/>
    <property type="match status" value="1"/>
</dbReference>
<reference evidence="3" key="1">
    <citation type="submission" date="2024-06" db="EMBL/GenBank/DDBJ databases">
        <authorList>
            <person name="Ryan C."/>
        </authorList>
    </citation>
    <scope>NUCLEOTIDE SEQUENCE [LARGE SCALE GENOMIC DNA]</scope>
</reference>
<dbReference type="SUPFAM" id="SSF53335">
    <property type="entry name" value="S-adenosyl-L-methionine-dependent methyltransferases"/>
    <property type="match status" value="1"/>
</dbReference>
<dbReference type="Proteomes" id="UP001497457">
    <property type="component" value="Chromosome 1b"/>
</dbReference>
<dbReference type="CDD" id="cd02440">
    <property type="entry name" value="AdoMet_MTases"/>
    <property type="match status" value="1"/>
</dbReference>
<dbReference type="EMBL" id="OZ075111">
    <property type="protein sequence ID" value="CAL4885337.1"/>
    <property type="molecule type" value="Genomic_DNA"/>
</dbReference>
<feature type="domain" description="Methyltransferase type 11" evidence="1">
    <location>
        <begin position="121"/>
        <end position="220"/>
    </location>
</feature>
<dbReference type="InterPro" id="IPR013216">
    <property type="entry name" value="Methyltransf_11"/>
</dbReference>
<evidence type="ECO:0000313" key="3">
    <source>
        <dbReference type="Proteomes" id="UP001497457"/>
    </source>
</evidence>
<proteinExistence type="predicted"/>
<dbReference type="InterPro" id="IPR052356">
    <property type="entry name" value="Thiol_S-MT"/>
</dbReference>
<organism evidence="2 3">
    <name type="scientific">Urochloa decumbens</name>
    <dbReference type="NCBI Taxonomy" id="240449"/>
    <lineage>
        <taxon>Eukaryota</taxon>
        <taxon>Viridiplantae</taxon>
        <taxon>Streptophyta</taxon>
        <taxon>Embryophyta</taxon>
        <taxon>Tracheophyta</taxon>
        <taxon>Spermatophyta</taxon>
        <taxon>Magnoliopsida</taxon>
        <taxon>Liliopsida</taxon>
        <taxon>Poales</taxon>
        <taxon>Poaceae</taxon>
        <taxon>PACMAD clade</taxon>
        <taxon>Panicoideae</taxon>
        <taxon>Panicodae</taxon>
        <taxon>Paniceae</taxon>
        <taxon>Melinidinae</taxon>
        <taxon>Urochloa</taxon>
    </lineage>
</organism>
<dbReference type="PANTHER" id="PTHR45036">
    <property type="entry name" value="METHYLTRANSFERASE LIKE 7B"/>
    <property type="match status" value="1"/>
</dbReference>
<dbReference type="InterPro" id="IPR029063">
    <property type="entry name" value="SAM-dependent_MTases_sf"/>
</dbReference>